<dbReference type="EMBL" id="JAINUF010000008">
    <property type="protein sequence ID" value="KAJ8351159.1"/>
    <property type="molecule type" value="Genomic_DNA"/>
</dbReference>
<name>A0A9Q1ISU5_SYNKA</name>
<evidence type="ECO:0000313" key="2">
    <source>
        <dbReference type="Proteomes" id="UP001152622"/>
    </source>
</evidence>
<reference evidence="1" key="1">
    <citation type="journal article" date="2023" name="Science">
        <title>Genome structures resolve the early diversification of teleost fishes.</title>
        <authorList>
            <person name="Parey E."/>
            <person name="Louis A."/>
            <person name="Montfort J."/>
            <person name="Bouchez O."/>
            <person name="Roques C."/>
            <person name="Iampietro C."/>
            <person name="Lluch J."/>
            <person name="Castinel A."/>
            <person name="Donnadieu C."/>
            <person name="Desvignes T."/>
            <person name="Floi Bucao C."/>
            <person name="Jouanno E."/>
            <person name="Wen M."/>
            <person name="Mejri S."/>
            <person name="Dirks R."/>
            <person name="Jansen H."/>
            <person name="Henkel C."/>
            <person name="Chen W.J."/>
            <person name="Zahm M."/>
            <person name="Cabau C."/>
            <person name="Klopp C."/>
            <person name="Thompson A.W."/>
            <person name="Robinson-Rechavi M."/>
            <person name="Braasch I."/>
            <person name="Lecointre G."/>
            <person name="Bobe J."/>
            <person name="Postlethwait J.H."/>
            <person name="Berthelot C."/>
            <person name="Roest Crollius H."/>
            <person name="Guiguen Y."/>
        </authorList>
    </citation>
    <scope>NUCLEOTIDE SEQUENCE</scope>
    <source>
        <strain evidence="1">WJC10195</strain>
    </source>
</reference>
<protein>
    <submittedName>
        <fullName evidence="1">Uncharacterized protein</fullName>
    </submittedName>
</protein>
<dbReference type="AlphaFoldDB" id="A0A9Q1ISU5"/>
<sequence>MKVYDKSTVKSSIGDDLSSLLVRGWMWLLAGLMTARDMALEVSGRLGEIISLYFEGLGPTSRATAADAPADVRFTSAEPEGRSCQGAPAASRRRWRRSRSTRVCHALRLSASSPAPGDDRPRALRFALSVISRPRLPVAPGYVFLYPRHH</sequence>
<evidence type="ECO:0000313" key="1">
    <source>
        <dbReference type="EMBL" id="KAJ8351159.1"/>
    </source>
</evidence>
<gene>
    <name evidence="1" type="ORF">SKAU_G00226350</name>
</gene>
<accession>A0A9Q1ISU5</accession>
<organism evidence="1 2">
    <name type="scientific">Synaphobranchus kaupii</name>
    <name type="common">Kaup's arrowtooth eel</name>
    <dbReference type="NCBI Taxonomy" id="118154"/>
    <lineage>
        <taxon>Eukaryota</taxon>
        <taxon>Metazoa</taxon>
        <taxon>Chordata</taxon>
        <taxon>Craniata</taxon>
        <taxon>Vertebrata</taxon>
        <taxon>Euteleostomi</taxon>
        <taxon>Actinopterygii</taxon>
        <taxon>Neopterygii</taxon>
        <taxon>Teleostei</taxon>
        <taxon>Anguilliformes</taxon>
        <taxon>Synaphobranchidae</taxon>
        <taxon>Synaphobranchus</taxon>
    </lineage>
</organism>
<dbReference type="Proteomes" id="UP001152622">
    <property type="component" value="Chromosome 8"/>
</dbReference>
<keyword evidence="2" id="KW-1185">Reference proteome</keyword>
<proteinExistence type="predicted"/>
<comment type="caution">
    <text evidence="1">The sequence shown here is derived from an EMBL/GenBank/DDBJ whole genome shotgun (WGS) entry which is preliminary data.</text>
</comment>